<evidence type="ECO:0008006" key="4">
    <source>
        <dbReference type="Google" id="ProtNLM"/>
    </source>
</evidence>
<protein>
    <recommendedName>
        <fullName evidence="4">DUF1570 domain-containing protein</fullName>
    </recommendedName>
</protein>
<dbReference type="KEGG" id="gaz:Pan241w_45240"/>
<gene>
    <name evidence="2" type="ORF">Pan241w_45240</name>
</gene>
<organism evidence="2 3">
    <name type="scientific">Gimesia alba</name>
    <dbReference type="NCBI Taxonomy" id="2527973"/>
    <lineage>
        <taxon>Bacteria</taxon>
        <taxon>Pseudomonadati</taxon>
        <taxon>Planctomycetota</taxon>
        <taxon>Planctomycetia</taxon>
        <taxon>Planctomycetales</taxon>
        <taxon>Planctomycetaceae</taxon>
        <taxon>Gimesia</taxon>
    </lineage>
</organism>
<dbReference type="AlphaFoldDB" id="A0A517RKK7"/>
<feature type="compositionally biased region" description="Low complexity" evidence="1">
    <location>
        <begin position="48"/>
        <end position="65"/>
    </location>
</feature>
<dbReference type="Proteomes" id="UP000317171">
    <property type="component" value="Chromosome"/>
</dbReference>
<keyword evidence="3" id="KW-1185">Reference proteome</keyword>
<proteinExistence type="predicted"/>
<sequence>MIDCCHHRMIYWMAGISCLMSGCGSNAPTPQKSVESEVVIRETVPVETTSAKQAQKSAAKQEASTTEPVAETPPTHKAETAKVSVAKTPKMIYRPSDQRPVHNKQRLELLGIHCYESPRLKLYTDIDPEIAKKLPAVVDQAYLALVDYFGPLPTNREGTEFQVTGYIMQNRELFKKAGVILDSLPKIVNGRHLKAQFWMDSQSEEYYLRHLMLHEYTHCYSMIMENIGAPVWYLEGIAESMATHSIGNDGKIQFNVMPYNKKDFGGLGRISLIQEAVLSEPPKSMLEVMQFTPNDFVGNNTAYAWSWALCQFFDKHPAYAKSFRELSRQMQGTEFSSAVARMVDDDDFELNAAWLVFAKNLQPGYDFYNATMTIVPGLTLAPGKSLDVTVQSNRGWQSSEVEVEQGKTYEVTAEGMFSLAQQPKPWMSTADGISFRYFKGQPLGRLIMLIKPAKDAADLSPLLQEYPLGANATWMAPVTGTVYFRLNDAWDELADNSGQVTVKVTRKQDSTVSTVPEN</sequence>
<feature type="region of interest" description="Disordered" evidence="1">
    <location>
        <begin position="45"/>
        <end position="82"/>
    </location>
</feature>
<evidence type="ECO:0000313" key="2">
    <source>
        <dbReference type="EMBL" id="QDT44415.1"/>
    </source>
</evidence>
<evidence type="ECO:0000256" key="1">
    <source>
        <dbReference type="SAM" id="MobiDB-lite"/>
    </source>
</evidence>
<dbReference type="RefSeq" id="WP_232107229.1">
    <property type="nucleotide sequence ID" value="NZ_CP036269.1"/>
</dbReference>
<accession>A0A517RKK7</accession>
<name>A0A517RKK7_9PLAN</name>
<dbReference type="EMBL" id="CP036269">
    <property type="protein sequence ID" value="QDT44415.1"/>
    <property type="molecule type" value="Genomic_DNA"/>
</dbReference>
<dbReference type="Gene3D" id="2.60.120.430">
    <property type="entry name" value="Galactose-binding lectin"/>
    <property type="match status" value="1"/>
</dbReference>
<evidence type="ECO:0000313" key="3">
    <source>
        <dbReference type="Proteomes" id="UP000317171"/>
    </source>
</evidence>
<reference evidence="2 3" key="1">
    <citation type="submission" date="2019-02" db="EMBL/GenBank/DDBJ databases">
        <title>Deep-cultivation of Planctomycetes and their phenomic and genomic characterization uncovers novel biology.</title>
        <authorList>
            <person name="Wiegand S."/>
            <person name="Jogler M."/>
            <person name="Boedeker C."/>
            <person name="Pinto D."/>
            <person name="Vollmers J."/>
            <person name="Rivas-Marin E."/>
            <person name="Kohn T."/>
            <person name="Peeters S.H."/>
            <person name="Heuer A."/>
            <person name="Rast P."/>
            <person name="Oberbeckmann S."/>
            <person name="Bunk B."/>
            <person name="Jeske O."/>
            <person name="Meyerdierks A."/>
            <person name="Storesund J.E."/>
            <person name="Kallscheuer N."/>
            <person name="Luecker S."/>
            <person name="Lage O.M."/>
            <person name="Pohl T."/>
            <person name="Merkel B.J."/>
            <person name="Hornburger P."/>
            <person name="Mueller R.-W."/>
            <person name="Bruemmer F."/>
            <person name="Labrenz M."/>
            <person name="Spormann A.M."/>
            <person name="Op den Camp H."/>
            <person name="Overmann J."/>
            <person name="Amann R."/>
            <person name="Jetten M.S.M."/>
            <person name="Mascher T."/>
            <person name="Medema M.H."/>
            <person name="Devos D.P."/>
            <person name="Kaster A.-K."/>
            <person name="Ovreas L."/>
            <person name="Rohde M."/>
            <person name="Galperin M.Y."/>
            <person name="Jogler C."/>
        </authorList>
    </citation>
    <scope>NUCLEOTIDE SEQUENCE [LARGE SCALE GENOMIC DNA]</scope>
    <source>
        <strain evidence="2 3">Pan241w</strain>
    </source>
</reference>